<protein>
    <submittedName>
        <fullName evidence="11">Molybdopterin oxidoreductase, large subunit</fullName>
    </submittedName>
</protein>
<dbReference type="InterPro" id="IPR006656">
    <property type="entry name" value="Mopterin_OxRdtase"/>
</dbReference>
<dbReference type="Gene3D" id="2.20.25.90">
    <property type="entry name" value="ADC-like domains"/>
    <property type="match status" value="1"/>
</dbReference>
<dbReference type="EMBL" id="CAGS01000151">
    <property type="protein sequence ID" value="CCF83504.1"/>
    <property type="molecule type" value="Genomic_DNA"/>
</dbReference>
<evidence type="ECO:0000256" key="5">
    <source>
        <dbReference type="ARBA" id="ARBA00022729"/>
    </source>
</evidence>
<dbReference type="AlphaFoldDB" id="I4EFP2"/>
<evidence type="ECO:0000256" key="1">
    <source>
        <dbReference type="ARBA" id="ARBA00010312"/>
    </source>
</evidence>
<dbReference type="SUPFAM" id="SSF50692">
    <property type="entry name" value="ADC-like"/>
    <property type="match status" value="1"/>
</dbReference>
<dbReference type="PROSITE" id="PS51257">
    <property type="entry name" value="PROKAR_LIPOPROTEIN"/>
    <property type="match status" value="1"/>
</dbReference>
<dbReference type="Gene3D" id="2.40.40.20">
    <property type="match status" value="1"/>
</dbReference>
<evidence type="ECO:0000313" key="12">
    <source>
        <dbReference type="Proteomes" id="UP000004221"/>
    </source>
</evidence>
<dbReference type="RefSeq" id="WP_008476770.1">
    <property type="nucleotide sequence ID" value="NZ_CAGS01000151.1"/>
</dbReference>
<dbReference type="InterPro" id="IPR006963">
    <property type="entry name" value="Mopterin_OxRdtase_4Fe-4S_dom"/>
</dbReference>
<dbReference type="Pfam" id="PF04879">
    <property type="entry name" value="Molybdop_Fe4S4"/>
    <property type="match status" value="1"/>
</dbReference>
<feature type="region of interest" description="Disordered" evidence="9">
    <location>
        <begin position="560"/>
        <end position="583"/>
    </location>
</feature>
<dbReference type="InterPro" id="IPR006657">
    <property type="entry name" value="MoPterin_dinucl-bd_dom"/>
</dbReference>
<organism evidence="11 12">
    <name type="scientific">Nitrolancea hollandica Lb</name>
    <dbReference type="NCBI Taxonomy" id="1129897"/>
    <lineage>
        <taxon>Bacteria</taxon>
        <taxon>Pseudomonadati</taxon>
        <taxon>Thermomicrobiota</taxon>
        <taxon>Thermomicrobia</taxon>
        <taxon>Sphaerobacterales</taxon>
        <taxon>Sphaerobacterineae</taxon>
        <taxon>Sphaerobacteraceae</taxon>
        <taxon>Nitrolancea</taxon>
    </lineage>
</organism>
<accession>I4EFP2</accession>
<reference evidence="11 12" key="1">
    <citation type="journal article" date="2012" name="ISME J.">
        <title>Nitrification expanded: discovery, physiology and genomics of a nitrite-oxidizing bacterium from the phylum Chloroflexi.</title>
        <authorList>
            <person name="Sorokin D.Y."/>
            <person name="Lucker S."/>
            <person name="Vejmelkova D."/>
            <person name="Kostrikina N.A."/>
            <person name="Kleerebezem R."/>
            <person name="Rijpstra W.I."/>
            <person name="Damste J.S."/>
            <person name="Le Paslier D."/>
            <person name="Muyzer G."/>
            <person name="Wagner M."/>
            <person name="van Loosdrecht M.C."/>
            <person name="Daims H."/>
        </authorList>
    </citation>
    <scope>NUCLEOTIDE SEQUENCE [LARGE SCALE GENOMIC DNA]</scope>
    <source>
        <strain evidence="12">none</strain>
    </source>
</reference>
<feature type="domain" description="4Fe-4S Mo/W bis-MGD-type" evidence="10">
    <location>
        <begin position="54"/>
        <end position="110"/>
    </location>
</feature>
<dbReference type="Gene3D" id="3.40.228.10">
    <property type="entry name" value="Dimethylsulfoxide Reductase, domain 2"/>
    <property type="match status" value="1"/>
</dbReference>
<evidence type="ECO:0000256" key="2">
    <source>
        <dbReference type="ARBA" id="ARBA00022485"/>
    </source>
</evidence>
<proteinExistence type="inferred from homology"/>
<gene>
    <name evidence="11" type="ORF">NITHO_2340002</name>
</gene>
<dbReference type="SMART" id="SM00926">
    <property type="entry name" value="Molybdop_Fe4S4"/>
    <property type="match status" value="1"/>
</dbReference>
<sequence length="753" mass="80805">MRRRDFLKMAAVSTTGAVVFTGCSVGSIGNGNPEREFRIESPVMNPADVIYGRDAWYSSVCQECSANCGIVIRAFEGRAKKVEGNPDFPVNLGATCPRAQAIVQGVYHPDRVPSPRKLSGTRGSGTYQASSWDQALSELKTRIADAQSAGPGSIVMITEPLSGQSGLIVNRFASGIGARQVSLEPDERIVLRETMRRLFGVDRLPTLDLPNSRFLVSFGADFLHNWISPVQFSMGYGQFRQGRPDVRGLYYYVGPQLSGTAANADRWLPIKPGTEGLVALSMVQVMTSEGLVDSGIAGQVYGGVPLDQYNPNQIASRAGLSADQIRDLARRFATERPSVAIAGTSAAAQTNGLFNLTSIFGLNYLVGGVGTTGGLVLNPPSPFPADVPVFTSGLSYRDWATLVNDMKSGKIRLVMVHRANPVYALPAASGFREALASVPSIVSFSSFVDETSALADLLLPDTTTTESWGIQVPDPGPGFQTVGLQQPVVLPFVDSRSFPDVLLNVASQIGGSVKQGLPWTTYEEAVRAAAEELRGLNRGNVSGGNPKEYFVNMQTQGGWWDTGNRQSAPGTPPQQVPPPSEPQFAGNLDDYPYYLLPFPANAIGYGESTYLPWMQGLPDPISTNTWNTWVELNPTTAGRLGVTTGDVVRVTTPIGSQNIPVYVNPAMAPDIAAVPFGRGHTAFGRYAEGHGVNPLEIIAPQMESETGALAWAATRARIEKTTQKVRLARLEGQVPAFQLEEAPIIEVTHRGTT</sequence>
<evidence type="ECO:0000256" key="7">
    <source>
        <dbReference type="ARBA" id="ARBA00023004"/>
    </source>
</evidence>
<dbReference type="SUPFAM" id="SSF53706">
    <property type="entry name" value="Formate dehydrogenase/DMSO reductase, domains 1-3"/>
    <property type="match status" value="1"/>
</dbReference>
<dbReference type="InterPro" id="IPR009010">
    <property type="entry name" value="Asp_de-COase-like_dom_sf"/>
</dbReference>
<dbReference type="GO" id="GO:0046872">
    <property type="term" value="F:metal ion binding"/>
    <property type="evidence" value="ECO:0007669"/>
    <property type="project" value="UniProtKB-KW"/>
</dbReference>
<name>I4EFP2_9BACT</name>
<dbReference type="Gene3D" id="3.40.50.740">
    <property type="match status" value="1"/>
</dbReference>
<evidence type="ECO:0000256" key="3">
    <source>
        <dbReference type="ARBA" id="ARBA00022505"/>
    </source>
</evidence>
<dbReference type="InterPro" id="IPR050612">
    <property type="entry name" value="Prok_Mopterin_Oxidored"/>
</dbReference>
<dbReference type="PROSITE" id="PS51669">
    <property type="entry name" value="4FE4S_MOW_BIS_MGD"/>
    <property type="match status" value="1"/>
</dbReference>
<dbReference type="GO" id="GO:0043546">
    <property type="term" value="F:molybdopterin cofactor binding"/>
    <property type="evidence" value="ECO:0007669"/>
    <property type="project" value="InterPro"/>
</dbReference>
<comment type="caution">
    <text evidence="11">The sequence shown here is derived from an EMBL/GenBank/DDBJ whole genome shotgun (WGS) entry which is preliminary data.</text>
</comment>
<evidence type="ECO:0000256" key="6">
    <source>
        <dbReference type="ARBA" id="ARBA00023002"/>
    </source>
</evidence>
<dbReference type="GO" id="GO:0016491">
    <property type="term" value="F:oxidoreductase activity"/>
    <property type="evidence" value="ECO:0007669"/>
    <property type="project" value="UniProtKB-KW"/>
</dbReference>
<keyword evidence="7" id="KW-0408">Iron</keyword>
<keyword evidence="6" id="KW-0560">Oxidoreductase</keyword>
<keyword evidence="5" id="KW-0732">Signal</keyword>
<feature type="compositionally biased region" description="Pro residues" evidence="9">
    <location>
        <begin position="570"/>
        <end position="581"/>
    </location>
</feature>
<evidence type="ECO:0000256" key="9">
    <source>
        <dbReference type="SAM" id="MobiDB-lite"/>
    </source>
</evidence>
<dbReference type="Pfam" id="PF01568">
    <property type="entry name" value="Molydop_binding"/>
    <property type="match status" value="1"/>
</dbReference>
<keyword evidence="2" id="KW-0004">4Fe-4S</keyword>
<keyword evidence="8" id="KW-0411">Iron-sulfur</keyword>
<evidence type="ECO:0000256" key="4">
    <source>
        <dbReference type="ARBA" id="ARBA00022723"/>
    </source>
</evidence>
<dbReference type="PANTHER" id="PTHR43742:SF9">
    <property type="entry name" value="TETRATHIONATE REDUCTASE SUBUNIT A"/>
    <property type="match status" value="1"/>
</dbReference>
<dbReference type="Pfam" id="PF00384">
    <property type="entry name" value="Molybdopterin"/>
    <property type="match status" value="1"/>
</dbReference>
<evidence type="ECO:0000259" key="10">
    <source>
        <dbReference type="PROSITE" id="PS51669"/>
    </source>
</evidence>
<evidence type="ECO:0000256" key="8">
    <source>
        <dbReference type="ARBA" id="ARBA00023014"/>
    </source>
</evidence>
<keyword evidence="3" id="KW-0500">Molybdenum</keyword>
<dbReference type="Proteomes" id="UP000004221">
    <property type="component" value="Unassembled WGS sequence"/>
</dbReference>
<dbReference type="PANTHER" id="PTHR43742">
    <property type="entry name" value="TRIMETHYLAMINE-N-OXIDE REDUCTASE"/>
    <property type="match status" value="1"/>
</dbReference>
<keyword evidence="12" id="KW-1185">Reference proteome</keyword>
<comment type="similarity">
    <text evidence="1">Belongs to the prokaryotic molybdopterin-containing oxidoreductase family.</text>
</comment>
<dbReference type="GO" id="GO:0051539">
    <property type="term" value="F:4 iron, 4 sulfur cluster binding"/>
    <property type="evidence" value="ECO:0007669"/>
    <property type="project" value="UniProtKB-KW"/>
</dbReference>
<keyword evidence="4" id="KW-0479">Metal-binding</keyword>
<evidence type="ECO:0000313" key="11">
    <source>
        <dbReference type="EMBL" id="CCF83504.1"/>
    </source>
</evidence>
<dbReference type="Gene3D" id="3.30.2070.10">
    <property type="entry name" value="Formate dehydrogenase/DMSO reductase"/>
    <property type="match status" value="1"/>
</dbReference>